<accession>A0A1I7WPE4</accession>
<evidence type="ECO:0000313" key="1">
    <source>
        <dbReference type="Proteomes" id="UP000095283"/>
    </source>
</evidence>
<keyword evidence="1" id="KW-1185">Reference proteome</keyword>
<reference evidence="2" key="1">
    <citation type="submission" date="2016-11" db="UniProtKB">
        <authorList>
            <consortium name="WormBaseParasite"/>
        </authorList>
    </citation>
    <scope>IDENTIFICATION</scope>
</reference>
<dbReference type="AlphaFoldDB" id="A0A1I7WPE4"/>
<evidence type="ECO:0000313" key="2">
    <source>
        <dbReference type="WBParaSite" id="Hba_07029"/>
    </source>
</evidence>
<protein>
    <submittedName>
        <fullName evidence="2">Uncharacterized protein</fullName>
    </submittedName>
</protein>
<name>A0A1I7WPE4_HETBA</name>
<dbReference type="Proteomes" id="UP000095283">
    <property type="component" value="Unplaced"/>
</dbReference>
<dbReference type="WBParaSite" id="Hba_07029">
    <property type="protein sequence ID" value="Hba_07029"/>
    <property type="gene ID" value="Hba_07029"/>
</dbReference>
<proteinExistence type="predicted"/>
<organism evidence="1 2">
    <name type="scientific">Heterorhabditis bacteriophora</name>
    <name type="common">Entomopathogenic nematode worm</name>
    <dbReference type="NCBI Taxonomy" id="37862"/>
    <lineage>
        <taxon>Eukaryota</taxon>
        <taxon>Metazoa</taxon>
        <taxon>Ecdysozoa</taxon>
        <taxon>Nematoda</taxon>
        <taxon>Chromadorea</taxon>
        <taxon>Rhabditida</taxon>
        <taxon>Rhabditina</taxon>
        <taxon>Rhabditomorpha</taxon>
        <taxon>Strongyloidea</taxon>
        <taxon>Heterorhabditidae</taxon>
        <taxon>Heterorhabditis</taxon>
    </lineage>
</organism>
<sequence>MCDTFACMGGKQKFFYDSQ</sequence>